<dbReference type="EMBL" id="JACTNZ010000009">
    <property type="protein sequence ID" value="KAG5532570.1"/>
    <property type="molecule type" value="Genomic_DNA"/>
</dbReference>
<evidence type="ECO:0008006" key="3">
    <source>
        <dbReference type="Google" id="ProtNLM"/>
    </source>
</evidence>
<protein>
    <recommendedName>
        <fullName evidence="3">Transducin/WD40 repeat-like superfamily protein</fullName>
    </recommendedName>
</protein>
<reference evidence="1" key="1">
    <citation type="submission" date="2020-08" db="EMBL/GenBank/DDBJ databases">
        <title>Plant Genome Project.</title>
        <authorList>
            <person name="Zhang R.-G."/>
        </authorList>
    </citation>
    <scope>NUCLEOTIDE SEQUENCE</scope>
    <source>
        <strain evidence="1">WSP0</strain>
        <tissue evidence="1">Leaf</tissue>
    </source>
</reference>
<dbReference type="Proteomes" id="UP000823749">
    <property type="component" value="Chromosome 9"/>
</dbReference>
<gene>
    <name evidence="1" type="ORF">RHGRI_027010</name>
</gene>
<organism evidence="1 2">
    <name type="scientific">Rhododendron griersonianum</name>
    <dbReference type="NCBI Taxonomy" id="479676"/>
    <lineage>
        <taxon>Eukaryota</taxon>
        <taxon>Viridiplantae</taxon>
        <taxon>Streptophyta</taxon>
        <taxon>Embryophyta</taxon>
        <taxon>Tracheophyta</taxon>
        <taxon>Spermatophyta</taxon>
        <taxon>Magnoliopsida</taxon>
        <taxon>eudicotyledons</taxon>
        <taxon>Gunneridae</taxon>
        <taxon>Pentapetalae</taxon>
        <taxon>asterids</taxon>
        <taxon>Ericales</taxon>
        <taxon>Ericaceae</taxon>
        <taxon>Ericoideae</taxon>
        <taxon>Rhodoreae</taxon>
        <taxon>Rhododendron</taxon>
    </lineage>
</organism>
<name>A0AAV6IX74_9ERIC</name>
<accession>A0AAV6IX74</accession>
<sequence>MFGVDLDSAAAAEPKRVRLPLAKSKCENWDWDWIPQPVLGYSDSVLPVTHLVSLGSGKLAVLWSARGLGDELHVYCSTIKMSKEEKKQEEEESGGDSDLVAFPLSLSHVLVHGSYLMDCIAV</sequence>
<dbReference type="AlphaFoldDB" id="A0AAV6IX74"/>
<evidence type="ECO:0000313" key="2">
    <source>
        <dbReference type="Proteomes" id="UP000823749"/>
    </source>
</evidence>
<comment type="caution">
    <text evidence="1">The sequence shown here is derived from an EMBL/GenBank/DDBJ whole genome shotgun (WGS) entry which is preliminary data.</text>
</comment>
<evidence type="ECO:0000313" key="1">
    <source>
        <dbReference type="EMBL" id="KAG5532570.1"/>
    </source>
</evidence>
<keyword evidence="2" id="KW-1185">Reference proteome</keyword>
<proteinExistence type="predicted"/>